<proteinExistence type="predicted"/>
<dbReference type="AlphaFoldDB" id="X1SUI7"/>
<accession>X1SUI7</accession>
<name>X1SUI7_9ZZZZ</name>
<sequence>MALKCAYTERELAKACGDYKWDPSEKKWIFPLSREVVKNAKKQFGGIAIEPAILTKLSQMS</sequence>
<comment type="caution">
    <text evidence="1">The sequence shown here is derived from an EMBL/GenBank/DDBJ whole genome shotgun (WGS) entry which is preliminary data.</text>
</comment>
<evidence type="ECO:0000313" key="1">
    <source>
        <dbReference type="EMBL" id="GAI78980.1"/>
    </source>
</evidence>
<reference evidence="1" key="1">
    <citation type="journal article" date="2014" name="Front. Microbiol.">
        <title>High frequency of phylogenetically diverse reductive dehalogenase-homologous genes in deep subseafloor sedimentary metagenomes.</title>
        <authorList>
            <person name="Kawai M."/>
            <person name="Futagami T."/>
            <person name="Toyoda A."/>
            <person name="Takaki Y."/>
            <person name="Nishi S."/>
            <person name="Hori S."/>
            <person name="Arai W."/>
            <person name="Tsubouchi T."/>
            <person name="Morono Y."/>
            <person name="Uchiyama I."/>
            <person name="Ito T."/>
            <person name="Fujiyama A."/>
            <person name="Inagaki F."/>
            <person name="Takami H."/>
        </authorList>
    </citation>
    <scope>NUCLEOTIDE SEQUENCE</scope>
    <source>
        <strain evidence="1">Expedition CK06-06</strain>
    </source>
</reference>
<organism evidence="1">
    <name type="scientific">marine sediment metagenome</name>
    <dbReference type="NCBI Taxonomy" id="412755"/>
    <lineage>
        <taxon>unclassified sequences</taxon>
        <taxon>metagenomes</taxon>
        <taxon>ecological metagenomes</taxon>
    </lineage>
</organism>
<dbReference type="EMBL" id="BARW01005408">
    <property type="protein sequence ID" value="GAI78980.1"/>
    <property type="molecule type" value="Genomic_DNA"/>
</dbReference>
<protein>
    <submittedName>
        <fullName evidence="1">Uncharacterized protein</fullName>
    </submittedName>
</protein>
<feature type="non-terminal residue" evidence="1">
    <location>
        <position position="61"/>
    </location>
</feature>
<gene>
    <name evidence="1" type="ORF">S12H4_11807</name>
</gene>